<evidence type="ECO:0000256" key="1">
    <source>
        <dbReference type="ARBA" id="ARBA00004114"/>
    </source>
</evidence>
<feature type="region of interest" description="Disordered" evidence="13">
    <location>
        <begin position="578"/>
        <end position="732"/>
    </location>
</feature>
<evidence type="ECO:0000256" key="8">
    <source>
        <dbReference type="ARBA" id="ARBA00023054"/>
    </source>
</evidence>
<dbReference type="Pfam" id="PF13815">
    <property type="entry name" value="Dzip-like_N"/>
    <property type="match status" value="1"/>
</dbReference>
<organism evidence="16 17">
    <name type="scientific">Monodelphis domestica</name>
    <name type="common">Gray short-tailed opossum</name>
    <dbReference type="NCBI Taxonomy" id="13616"/>
    <lineage>
        <taxon>Eukaryota</taxon>
        <taxon>Metazoa</taxon>
        <taxon>Chordata</taxon>
        <taxon>Craniata</taxon>
        <taxon>Vertebrata</taxon>
        <taxon>Euteleostomi</taxon>
        <taxon>Mammalia</taxon>
        <taxon>Metatheria</taxon>
        <taxon>Didelphimorphia</taxon>
        <taxon>Didelphidae</taxon>
        <taxon>Monodelphis</taxon>
    </lineage>
</organism>
<dbReference type="GO" id="GO:0005829">
    <property type="term" value="C:cytosol"/>
    <property type="evidence" value="ECO:0007669"/>
    <property type="project" value="Ensembl"/>
</dbReference>
<dbReference type="InParanoid" id="F7GCS3"/>
<evidence type="ECO:0000313" key="16">
    <source>
        <dbReference type="Ensembl" id="ENSMODP00000023138.3"/>
    </source>
</evidence>
<evidence type="ECO:0000256" key="7">
    <source>
        <dbReference type="ARBA" id="ARBA00022833"/>
    </source>
</evidence>
<feature type="signal peptide" evidence="14">
    <location>
        <begin position="1"/>
        <end position="24"/>
    </location>
</feature>
<dbReference type="GeneID" id="100024195"/>
<dbReference type="CTD" id="199221"/>
<dbReference type="AlphaFoldDB" id="F7GCS3"/>
<evidence type="ECO:0000256" key="6">
    <source>
        <dbReference type="ARBA" id="ARBA00022771"/>
    </source>
</evidence>
<evidence type="ECO:0000256" key="10">
    <source>
        <dbReference type="ARBA" id="ARBA00023273"/>
    </source>
</evidence>
<evidence type="ECO:0000256" key="14">
    <source>
        <dbReference type="SAM" id="SignalP"/>
    </source>
</evidence>
<dbReference type="Pfam" id="PF25977">
    <property type="entry name" value="DZIP1"/>
    <property type="match status" value="1"/>
</dbReference>
<evidence type="ECO:0000256" key="4">
    <source>
        <dbReference type="ARBA" id="ARBA00022490"/>
    </source>
</evidence>
<dbReference type="InterPro" id="IPR058883">
    <property type="entry name" value="DZIP1_dom"/>
</dbReference>
<keyword evidence="4" id="KW-0963">Cytoplasm</keyword>
<keyword evidence="14" id="KW-0732">Signal</keyword>
<sequence length="841" mass="96269">MRRASYSLVAWFLGNLEQLELALSSVSPCKKNSEEARCEAELFYLSPLIRNHQFLMPGLSASVEYLANEGGFRRMFPGTYGTSAFKFQPRRESVDWRRLSAIDVDRVAQELDVTTLQDHITGVTYCNLDSERCAYCQQPVDPVLLKVLKMAQLIIEYLLHSQDYLSANIISLEEKLQSTLEQQEQTKQKLGKQAEELKGVKEESRRRKKMLSMQQLLIQVGANNYHKCHLCDKAFMNNSYLQGHIQRRHAEVKQSERQKQQMQQMEDGIEELKAKLKGTQAQLEAEREAERQRQLQEAENIHLREIEAKKELEKWKEEERKKLYQEIDNLKQLLLNEFKSVTSQNSILEEKLQALQTHTVVESFLGTLKDDDSEDRQKQAKEVQDMKEKLEHQKLTWKRKFKDLQEEHLAEKKRLKDENERLRVSLSQDQRKAADHFQRQMDSLSAKCQEQANIIKSQEEMIKKMTFREEEVIHQIAKAEETEDSTQEELEDSLDGKQKVLEVLRRNPNLLKQFRPILEDTLEEKLESIGLKRGTKGISDQTYRNLEVMLKAHREQKSKRFSEFLKLRDKLIKEVAQKIGQRQQNDSMLLQPVNMGTVKSQRSPLPRREVQQKSKTLRVESQLQQTASPMPQTPQSQVNHSPAPPVIPVPTPRSKVPGPPGARASPGPGLSTPPFTSEDDSEGDHISRPNLQAPSRVAVRDDNDWDWSDTETSDEKVPKPMESPGGVTSTGTRVQSLAKTLEKQLIAPGKKPAGGVSVFLASDVGPSKTTISVKKPQFSEDDSDLDISSLEEILQDLDVIEKKKKPQHLSRSQPVEKLGRISTDSQSTSAWSSSSARVMGW</sequence>
<dbReference type="Bgee" id="ENSMODG00000018551">
    <property type="expression patterns" value="Expressed in ovary and 13 other cell types or tissues"/>
</dbReference>
<feature type="domain" description="C2H2-type" evidence="15">
    <location>
        <begin position="226"/>
        <end position="254"/>
    </location>
</feature>
<evidence type="ECO:0000259" key="15">
    <source>
        <dbReference type="PROSITE" id="PS50157"/>
    </source>
</evidence>
<keyword evidence="5" id="KW-0479">Metal-binding</keyword>
<keyword evidence="17" id="KW-1185">Reference proteome</keyword>
<dbReference type="InterPro" id="IPR013087">
    <property type="entry name" value="Znf_C2H2_type"/>
</dbReference>
<keyword evidence="9" id="KW-0206">Cytoskeleton</keyword>
<dbReference type="Proteomes" id="UP000002280">
    <property type="component" value="Chromosome 4"/>
</dbReference>
<feature type="compositionally biased region" description="Low complexity" evidence="13">
    <location>
        <begin position="822"/>
        <end position="841"/>
    </location>
</feature>
<dbReference type="PROSITE" id="PS50157">
    <property type="entry name" value="ZINC_FINGER_C2H2_2"/>
    <property type="match status" value="1"/>
</dbReference>
<feature type="compositionally biased region" description="Pro residues" evidence="13">
    <location>
        <begin position="642"/>
        <end position="651"/>
    </location>
</feature>
<comment type="similarity">
    <text evidence="3">Belongs to the DZIP C2H2-type zinc-finger protein family.</text>
</comment>
<evidence type="ECO:0000256" key="12">
    <source>
        <dbReference type="SAM" id="Coils"/>
    </source>
</evidence>
<feature type="coiled-coil region" evidence="12">
    <location>
        <begin position="169"/>
        <end position="207"/>
    </location>
</feature>
<evidence type="ECO:0000256" key="13">
    <source>
        <dbReference type="SAM" id="MobiDB-lite"/>
    </source>
</evidence>
<feature type="compositionally biased region" description="Acidic residues" evidence="13">
    <location>
        <begin position="703"/>
        <end position="712"/>
    </location>
</feature>
<dbReference type="OrthoDB" id="515971at2759"/>
<proteinExistence type="inferred from homology"/>
<dbReference type="GO" id="GO:0005737">
    <property type="term" value="C:cytoplasm"/>
    <property type="evidence" value="ECO:0000318"/>
    <property type="project" value="GO_Central"/>
</dbReference>
<keyword evidence="10" id="KW-0966">Cell projection</keyword>
<dbReference type="Ensembl" id="ENSMODT00000023551.4">
    <property type="protein sequence ID" value="ENSMODP00000023138.3"/>
    <property type="gene ID" value="ENSMODG00000018551.4"/>
</dbReference>
<dbReference type="eggNOG" id="ENOG502QRAI">
    <property type="taxonomic scope" value="Eukaryota"/>
</dbReference>
<evidence type="ECO:0000256" key="9">
    <source>
        <dbReference type="ARBA" id="ARBA00023212"/>
    </source>
</evidence>
<dbReference type="InterPro" id="IPR032714">
    <property type="entry name" value="DZIP1_N"/>
</dbReference>
<keyword evidence="6 11" id="KW-0863">Zinc-finger</keyword>
<evidence type="ECO:0000313" key="17">
    <source>
        <dbReference type="Proteomes" id="UP000002280"/>
    </source>
</evidence>
<feature type="chain" id="PRO_5003359800" evidence="14">
    <location>
        <begin position="25"/>
        <end position="841"/>
    </location>
</feature>
<feature type="region of interest" description="Disordered" evidence="13">
    <location>
        <begin position="804"/>
        <end position="841"/>
    </location>
</feature>
<dbReference type="GO" id="GO:0032880">
    <property type="term" value="P:regulation of protein localization"/>
    <property type="evidence" value="ECO:0007669"/>
    <property type="project" value="Ensembl"/>
</dbReference>
<dbReference type="HOGENOM" id="CLU_018051_0_0_1"/>
<dbReference type="PANTHER" id="PTHR21502:SF8">
    <property type="entry name" value="CILIUM ASSEMBLY PROTEIN DZIP1L"/>
    <property type="match status" value="1"/>
</dbReference>
<dbReference type="PROSITE" id="PS00028">
    <property type="entry name" value="ZINC_FINGER_C2H2_1"/>
    <property type="match status" value="1"/>
</dbReference>
<dbReference type="GO" id="GO:0045171">
    <property type="term" value="C:intercellular bridge"/>
    <property type="evidence" value="ECO:0007669"/>
    <property type="project" value="Ensembl"/>
</dbReference>
<gene>
    <name evidence="16" type="primary">DZIP1L</name>
</gene>
<dbReference type="OMA" id="FFMSNAG"/>
<dbReference type="InterPro" id="IPR051241">
    <property type="entry name" value="DZIP_RILPL"/>
</dbReference>
<dbReference type="GeneTree" id="ENSGT00940000160898"/>
<dbReference type="GO" id="GO:0036064">
    <property type="term" value="C:ciliary basal body"/>
    <property type="evidence" value="ECO:0000318"/>
    <property type="project" value="GO_Central"/>
</dbReference>
<comment type="subcellular location">
    <subcellularLocation>
        <location evidence="2">Cytoplasm</location>
        <location evidence="2">Cytoskeleton</location>
        <location evidence="2">Cilium basal body</location>
    </subcellularLocation>
    <subcellularLocation>
        <location evidence="1">Cytoplasm</location>
        <location evidence="1">Cytoskeleton</location>
        <location evidence="1">Microtubule organizing center</location>
        <location evidence="1">Centrosome</location>
        <location evidence="1">Centriole</location>
    </subcellularLocation>
</comment>
<dbReference type="GO" id="GO:0005814">
    <property type="term" value="C:centriole"/>
    <property type="evidence" value="ECO:0007669"/>
    <property type="project" value="UniProtKB-SubCell"/>
</dbReference>
<keyword evidence="8 12" id="KW-0175">Coiled coil</keyword>
<evidence type="ECO:0000256" key="3">
    <source>
        <dbReference type="ARBA" id="ARBA00009131"/>
    </source>
</evidence>
<evidence type="ECO:0000256" key="2">
    <source>
        <dbReference type="ARBA" id="ARBA00004120"/>
    </source>
</evidence>
<reference evidence="16" key="3">
    <citation type="submission" date="2025-09" db="UniProtKB">
        <authorList>
            <consortium name="Ensembl"/>
        </authorList>
    </citation>
    <scope>IDENTIFICATION</scope>
</reference>
<protein>
    <submittedName>
        <fullName evidence="16">DAZ interacting zinc finger protein 1 like</fullName>
    </submittedName>
</protein>
<reference evidence="16" key="2">
    <citation type="submission" date="2025-08" db="UniProtKB">
        <authorList>
            <consortium name="Ensembl"/>
        </authorList>
    </citation>
    <scope>IDENTIFICATION</scope>
</reference>
<dbReference type="Gene3D" id="3.30.160.60">
    <property type="entry name" value="Classic Zinc Finger"/>
    <property type="match status" value="1"/>
</dbReference>
<accession>F7GCS3</accession>
<feature type="coiled-coil region" evidence="12">
    <location>
        <begin position="245"/>
        <end position="333"/>
    </location>
</feature>
<dbReference type="FunCoup" id="F7GCS3">
    <property type="interactions" value="89"/>
</dbReference>
<feature type="coiled-coil region" evidence="12">
    <location>
        <begin position="373"/>
        <end position="432"/>
    </location>
</feature>
<reference evidence="16 17" key="1">
    <citation type="journal article" date="2007" name="Nature">
        <title>Genome of the marsupial Monodelphis domestica reveals innovation in non-coding sequences.</title>
        <authorList>
            <person name="Mikkelsen T.S."/>
            <person name="Wakefield M.J."/>
            <person name="Aken B."/>
            <person name="Amemiya C.T."/>
            <person name="Chang J.L."/>
            <person name="Duke S."/>
            <person name="Garber M."/>
            <person name="Gentles A.J."/>
            <person name="Goodstadt L."/>
            <person name="Heger A."/>
            <person name="Jurka J."/>
            <person name="Kamal M."/>
            <person name="Mauceli E."/>
            <person name="Searle S.M."/>
            <person name="Sharpe T."/>
            <person name="Baker M.L."/>
            <person name="Batzer M.A."/>
            <person name="Benos P.V."/>
            <person name="Belov K."/>
            <person name="Clamp M."/>
            <person name="Cook A."/>
            <person name="Cuff J."/>
            <person name="Das R."/>
            <person name="Davidow L."/>
            <person name="Deakin J.E."/>
            <person name="Fazzari M.J."/>
            <person name="Glass J.L."/>
            <person name="Grabherr M."/>
            <person name="Greally J.M."/>
            <person name="Gu W."/>
            <person name="Hore T.A."/>
            <person name="Huttley G.A."/>
            <person name="Kleber M."/>
            <person name="Jirtle R.L."/>
            <person name="Koina E."/>
            <person name="Lee J.T."/>
            <person name="Mahony S."/>
            <person name="Marra M.A."/>
            <person name="Miller R.D."/>
            <person name="Nicholls R.D."/>
            <person name="Oda M."/>
            <person name="Papenfuss A.T."/>
            <person name="Parra Z.E."/>
            <person name="Pollock D.D."/>
            <person name="Ray D.A."/>
            <person name="Schein J.E."/>
            <person name="Speed T.P."/>
            <person name="Thompson K."/>
            <person name="VandeBerg J.L."/>
            <person name="Wade C.M."/>
            <person name="Walker J.A."/>
            <person name="Waters P.D."/>
            <person name="Webber C."/>
            <person name="Weidman J.R."/>
            <person name="Xie X."/>
            <person name="Zody M.C."/>
            <person name="Baldwin J."/>
            <person name="Abdouelleil A."/>
            <person name="Abdulkadir J."/>
            <person name="Abebe A."/>
            <person name="Abera B."/>
            <person name="Abreu J."/>
            <person name="Acer S.C."/>
            <person name="Aftuck L."/>
            <person name="Alexander A."/>
            <person name="An P."/>
            <person name="Anderson E."/>
            <person name="Anderson S."/>
            <person name="Arachi H."/>
            <person name="Azer M."/>
            <person name="Bachantsang P."/>
            <person name="Barry A."/>
            <person name="Bayul T."/>
            <person name="Berlin A."/>
            <person name="Bessette D."/>
            <person name="Bloom T."/>
            <person name="Bloom T."/>
            <person name="Boguslavskiy L."/>
            <person name="Bonnet C."/>
            <person name="Boukhgalter B."/>
            <person name="Bourzgui I."/>
            <person name="Brown A."/>
            <person name="Cahill P."/>
            <person name="Channer S."/>
            <person name="Cheshatsang Y."/>
            <person name="Chuda L."/>
            <person name="Citroen M."/>
            <person name="Collymore A."/>
            <person name="Cooke P."/>
            <person name="Costello M."/>
            <person name="D'Aco K."/>
            <person name="Daza R."/>
            <person name="De Haan G."/>
            <person name="DeGray S."/>
            <person name="DeMaso C."/>
            <person name="Dhargay N."/>
            <person name="Dooley K."/>
            <person name="Dooley E."/>
            <person name="Doricent M."/>
            <person name="Dorje P."/>
            <person name="Dorjee K."/>
            <person name="Dupes A."/>
            <person name="Elong R."/>
            <person name="Falk J."/>
            <person name="Farina A."/>
            <person name="Faro S."/>
            <person name="Ferguson D."/>
            <person name="Fisher S."/>
            <person name="Foley C.D."/>
            <person name="Franke A."/>
            <person name="Friedrich D."/>
            <person name="Gadbois L."/>
            <person name="Gearin G."/>
            <person name="Gearin C.R."/>
            <person name="Giannoukos G."/>
            <person name="Goode T."/>
            <person name="Graham J."/>
            <person name="Grandbois E."/>
            <person name="Grewal S."/>
            <person name="Gyaltsen K."/>
            <person name="Hafez N."/>
            <person name="Hagos B."/>
            <person name="Hall J."/>
            <person name="Henson C."/>
            <person name="Hollinger A."/>
            <person name="Honan T."/>
            <person name="Huard M.D."/>
            <person name="Hughes L."/>
            <person name="Hurhula B."/>
            <person name="Husby M.E."/>
            <person name="Kamat A."/>
            <person name="Kanga B."/>
            <person name="Kashin S."/>
            <person name="Khazanovich D."/>
            <person name="Kisner P."/>
            <person name="Lance K."/>
            <person name="Lara M."/>
            <person name="Lee W."/>
            <person name="Lennon N."/>
            <person name="Letendre F."/>
            <person name="LeVine R."/>
            <person name="Lipovsky A."/>
            <person name="Liu X."/>
            <person name="Liu J."/>
            <person name="Liu S."/>
            <person name="Lokyitsang T."/>
            <person name="Lokyitsang Y."/>
            <person name="Lubonja R."/>
            <person name="Lui A."/>
            <person name="MacDonald P."/>
            <person name="Magnisalis V."/>
            <person name="Maru K."/>
            <person name="Matthews C."/>
            <person name="McCusker W."/>
            <person name="McDonough S."/>
            <person name="Mehta T."/>
            <person name="Meldrim J."/>
            <person name="Meneus L."/>
            <person name="Mihai O."/>
            <person name="Mihalev A."/>
            <person name="Mihova T."/>
            <person name="Mittelman R."/>
            <person name="Mlenga V."/>
            <person name="Montmayeur A."/>
            <person name="Mulrain L."/>
            <person name="Navidi A."/>
            <person name="Naylor J."/>
            <person name="Negash T."/>
            <person name="Nguyen T."/>
            <person name="Nguyen N."/>
            <person name="Nicol R."/>
            <person name="Norbu C."/>
            <person name="Norbu N."/>
            <person name="Novod N."/>
            <person name="O'Neill B."/>
            <person name="Osman S."/>
            <person name="Markiewicz E."/>
            <person name="Oyono O.L."/>
            <person name="Patti C."/>
            <person name="Phunkhang P."/>
            <person name="Pierre F."/>
            <person name="Priest M."/>
            <person name="Raghuraman S."/>
            <person name="Rege F."/>
            <person name="Reyes R."/>
            <person name="Rise C."/>
            <person name="Rogov P."/>
            <person name="Ross K."/>
            <person name="Ryan E."/>
            <person name="Settipalli S."/>
            <person name="Shea T."/>
            <person name="Sherpa N."/>
            <person name="Shi L."/>
            <person name="Shih D."/>
            <person name="Sparrow T."/>
            <person name="Spaulding J."/>
            <person name="Stalker J."/>
            <person name="Stange-Thomann N."/>
            <person name="Stavropoulos S."/>
            <person name="Stone C."/>
            <person name="Strader C."/>
            <person name="Tesfaye S."/>
            <person name="Thomson T."/>
            <person name="Thoulutsang Y."/>
            <person name="Thoulutsang D."/>
            <person name="Topham K."/>
            <person name="Topping I."/>
            <person name="Tsamla T."/>
            <person name="Vassiliev H."/>
            <person name="Vo A."/>
            <person name="Wangchuk T."/>
            <person name="Wangdi T."/>
            <person name="Weiand M."/>
            <person name="Wilkinson J."/>
            <person name="Wilson A."/>
            <person name="Yadav S."/>
            <person name="Young G."/>
            <person name="Yu Q."/>
            <person name="Zembek L."/>
            <person name="Zhong D."/>
            <person name="Zimmer A."/>
            <person name="Zwirko Z."/>
            <person name="Jaffe D.B."/>
            <person name="Alvarez P."/>
            <person name="Brockman W."/>
            <person name="Butler J."/>
            <person name="Chin C."/>
            <person name="Gnerre S."/>
            <person name="MacCallum I."/>
            <person name="Graves J.A."/>
            <person name="Ponting C.P."/>
            <person name="Breen M."/>
            <person name="Samollow P.B."/>
            <person name="Lander E.S."/>
            <person name="Lindblad-Toh K."/>
        </authorList>
    </citation>
    <scope>NUCLEOTIDE SEQUENCE [LARGE SCALE GENOMIC DNA]</scope>
</reference>
<evidence type="ECO:0000256" key="5">
    <source>
        <dbReference type="ARBA" id="ARBA00022723"/>
    </source>
</evidence>
<name>F7GCS3_MONDO</name>
<keyword evidence="7" id="KW-0862">Zinc</keyword>
<dbReference type="GO" id="GO:0005654">
    <property type="term" value="C:nucleoplasm"/>
    <property type="evidence" value="ECO:0007669"/>
    <property type="project" value="Ensembl"/>
</dbReference>
<dbReference type="GO" id="GO:0072686">
    <property type="term" value="C:mitotic spindle"/>
    <property type="evidence" value="ECO:0007669"/>
    <property type="project" value="Ensembl"/>
</dbReference>
<dbReference type="GO" id="GO:0008270">
    <property type="term" value="F:zinc ion binding"/>
    <property type="evidence" value="ECO:0007669"/>
    <property type="project" value="UniProtKB-KW"/>
</dbReference>
<dbReference type="PANTHER" id="PTHR21502">
    <property type="entry name" value="ZINC FINGER PROTEIN DZIP1"/>
    <property type="match status" value="1"/>
</dbReference>
<evidence type="ECO:0000256" key="11">
    <source>
        <dbReference type="PROSITE-ProRule" id="PRU00042"/>
    </source>
</evidence>
<dbReference type="GO" id="GO:0060271">
    <property type="term" value="P:cilium assembly"/>
    <property type="evidence" value="ECO:0000318"/>
    <property type="project" value="GO_Central"/>
</dbReference>
<feature type="compositionally biased region" description="Polar residues" evidence="13">
    <location>
        <begin position="619"/>
        <end position="640"/>
    </location>
</feature>